<dbReference type="Pfam" id="PF13181">
    <property type="entry name" value="TPR_8"/>
    <property type="match status" value="1"/>
</dbReference>
<evidence type="ECO:0000259" key="9">
    <source>
        <dbReference type="Pfam" id="PF25068"/>
    </source>
</evidence>
<evidence type="ECO:0000259" key="7">
    <source>
        <dbReference type="Pfam" id="PF25063"/>
    </source>
</evidence>
<feature type="repeat" description="TPR" evidence="4">
    <location>
        <begin position="875"/>
        <end position="908"/>
    </location>
</feature>
<dbReference type="PANTHER" id="PTHR14699">
    <property type="entry name" value="STI2 PROTEIN-RELATED"/>
    <property type="match status" value="1"/>
</dbReference>
<dbReference type="EMBL" id="JAWJWF010000045">
    <property type="protein sequence ID" value="KAK6626494.1"/>
    <property type="molecule type" value="Genomic_DNA"/>
</dbReference>
<dbReference type="Pfam" id="PF25064">
    <property type="entry name" value="ARM_TT21_5th"/>
    <property type="match status" value="1"/>
</dbReference>
<evidence type="ECO:0000259" key="8">
    <source>
        <dbReference type="Pfam" id="PF25064"/>
    </source>
</evidence>
<comment type="similarity">
    <text evidence="1">Belongs to the TTC21 family.</text>
</comment>
<dbReference type="InterPro" id="IPR056836">
    <property type="entry name" value="ARM_TT21_4th"/>
</dbReference>
<dbReference type="InterPro" id="IPR056835">
    <property type="entry name" value="ARM_TT21_5th"/>
</dbReference>
<feature type="domain" description="Tetratricopeptide repeat protein 21A/21B C-terminal ARM" evidence="7">
    <location>
        <begin position="1090"/>
        <end position="1301"/>
    </location>
</feature>
<evidence type="ECO:0000259" key="5">
    <source>
        <dbReference type="Pfam" id="PF25060"/>
    </source>
</evidence>
<evidence type="ECO:0000313" key="11">
    <source>
        <dbReference type="Proteomes" id="UP001359485"/>
    </source>
</evidence>
<organism evidence="10 11">
    <name type="scientific">Polyplax serrata</name>
    <name type="common">Common mouse louse</name>
    <dbReference type="NCBI Taxonomy" id="468196"/>
    <lineage>
        <taxon>Eukaryota</taxon>
        <taxon>Metazoa</taxon>
        <taxon>Ecdysozoa</taxon>
        <taxon>Arthropoda</taxon>
        <taxon>Hexapoda</taxon>
        <taxon>Insecta</taxon>
        <taxon>Pterygota</taxon>
        <taxon>Neoptera</taxon>
        <taxon>Paraneoptera</taxon>
        <taxon>Psocodea</taxon>
        <taxon>Troctomorpha</taxon>
        <taxon>Phthiraptera</taxon>
        <taxon>Anoplura</taxon>
        <taxon>Polyplacidae</taxon>
        <taxon>Polyplax</taxon>
    </lineage>
</organism>
<dbReference type="Gene3D" id="1.25.40.10">
    <property type="entry name" value="Tetratricopeptide repeat domain"/>
    <property type="match status" value="6"/>
</dbReference>
<name>A0ABR1ARD1_POLSC</name>
<evidence type="ECO:0000256" key="3">
    <source>
        <dbReference type="ARBA" id="ARBA00022803"/>
    </source>
</evidence>
<feature type="repeat" description="TPR" evidence="4">
    <location>
        <begin position="715"/>
        <end position="748"/>
    </location>
</feature>
<reference evidence="10 11" key="1">
    <citation type="submission" date="2023-09" db="EMBL/GenBank/DDBJ databases">
        <title>Genomes of two closely related lineages of the louse Polyplax serrata with different host specificities.</title>
        <authorList>
            <person name="Martinu J."/>
            <person name="Tarabai H."/>
            <person name="Stefka J."/>
            <person name="Hypsa V."/>
        </authorList>
    </citation>
    <scope>NUCLEOTIDE SEQUENCE [LARGE SCALE GENOMIC DNA]</scope>
    <source>
        <strain evidence="10">98ZLc_SE</strain>
    </source>
</reference>
<evidence type="ECO:0000256" key="4">
    <source>
        <dbReference type="PROSITE-ProRule" id="PRU00339"/>
    </source>
</evidence>
<dbReference type="InterPro" id="IPR011990">
    <property type="entry name" value="TPR-like_helical_dom_sf"/>
</dbReference>
<dbReference type="InterPro" id="IPR056833">
    <property type="entry name" value="ARM_TT21_N"/>
</dbReference>
<accession>A0ABR1ARD1</accession>
<keyword evidence="3 4" id="KW-0802">TPR repeat</keyword>
<dbReference type="SUPFAM" id="SSF48452">
    <property type="entry name" value="TPR-like"/>
    <property type="match status" value="4"/>
</dbReference>
<dbReference type="Pfam" id="PF25063">
    <property type="entry name" value="ARM_TT21_C"/>
    <property type="match status" value="1"/>
</dbReference>
<dbReference type="PANTHER" id="PTHR14699:SF0">
    <property type="entry name" value="TETRATRICOPEPTIDE REPEAT PROTEIN 21 HOMOLOG"/>
    <property type="match status" value="1"/>
</dbReference>
<evidence type="ECO:0008006" key="12">
    <source>
        <dbReference type="Google" id="ProtNLM"/>
    </source>
</evidence>
<dbReference type="InterPro" id="IPR019734">
    <property type="entry name" value="TPR_rpt"/>
</dbReference>
<feature type="repeat" description="TPR" evidence="4">
    <location>
        <begin position="326"/>
        <end position="359"/>
    </location>
</feature>
<dbReference type="Pfam" id="PF25068">
    <property type="entry name" value="ARM_TT21_4th"/>
    <property type="match status" value="1"/>
</dbReference>
<dbReference type="Proteomes" id="UP001359485">
    <property type="component" value="Unassembled WGS sequence"/>
</dbReference>
<dbReference type="Pfam" id="PF25060">
    <property type="entry name" value="ARM_TT21_2nd"/>
    <property type="match status" value="1"/>
</dbReference>
<feature type="domain" description="Tetratricopeptide repeat protein 21A/21B fourth ARM" evidence="9">
    <location>
        <begin position="751"/>
        <end position="902"/>
    </location>
</feature>
<evidence type="ECO:0000256" key="2">
    <source>
        <dbReference type="ARBA" id="ARBA00022737"/>
    </source>
</evidence>
<feature type="domain" description="Tetratricopeptide repeat protein 21A/21B N-terminal ARM repeat" evidence="6">
    <location>
        <begin position="11"/>
        <end position="234"/>
    </location>
</feature>
<proteinExistence type="inferred from homology"/>
<dbReference type="InterPro" id="IPR056834">
    <property type="entry name" value="ARM_TT21_C"/>
</dbReference>
<keyword evidence="11" id="KW-1185">Reference proteome</keyword>
<evidence type="ECO:0000313" key="10">
    <source>
        <dbReference type="EMBL" id="KAK6626494.1"/>
    </source>
</evidence>
<dbReference type="Pfam" id="PF25058">
    <property type="entry name" value="ARM_TT21"/>
    <property type="match status" value="1"/>
</dbReference>
<dbReference type="Pfam" id="PF25062">
    <property type="entry name" value="ARM_TT21_N"/>
    <property type="match status" value="1"/>
</dbReference>
<evidence type="ECO:0000259" key="6">
    <source>
        <dbReference type="Pfam" id="PF25062"/>
    </source>
</evidence>
<dbReference type="InterPro" id="IPR040364">
    <property type="entry name" value="TTC21A/TTC21B"/>
</dbReference>
<feature type="domain" description="Tetratricopeptide repeat protein 21A/21B fifth ARM repeats" evidence="8">
    <location>
        <begin position="943"/>
        <end position="1059"/>
    </location>
</feature>
<comment type="caution">
    <text evidence="10">The sequence shown here is derived from an EMBL/GenBank/DDBJ whole genome shotgun (WGS) entry which is preliminary data.</text>
</comment>
<protein>
    <recommendedName>
        <fullName evidence="12">Tetratricopeptide repeat protein 21B</fullName>
    </recommendedName>
</protein>
<sequence>MNSDKDLKYMIHYYCREKYYQTAENLAIEGIKTYPDEYSFKLYSCFALVLSGRYQESIRDLESLISLKNINVGALLALIAAHKLLQPVDKETVAQLDNKLKTDRKTATAQALYYGALFLFFSRKLSKSIEYLQKVLKISSDFTEALVLKGWLEVSSNRTPNFDEALQCFNSALGSERRNLDASLGLVKLKEKENDITGAMTLLNQLVVKYPNCLLPLIEKMKIQLVSSDWEQALEIANRILSHDSNCIEGHKIKTLAFMCKDGNFDEATLSLKQLYNAIGKLEKKNGRIYCENAQLFSYLSGKNLKILQETYLFAEKAAQLEPSNPDFLTELGYQNLMQGNIKEAFKFFKSATKLDESSISGLTGLTLCQIEEGGVSEQIKQQVEFLREIQSEQPSAELLLMSAKLTDSKQEVMSFLNQAVKIHFDNFKKYPFGVSYLYHMNPGFLMQIVKEYLRYVPSGFTDYSLTGKVPEAFSKSTMILQEITNSCPGLIEAHYEYAHVQFLIGNFKKAKQVLTHIIDDLDGTSVDAHILMAQIHFQERSYQLGAQSLEVGLSYNFKIQEHPMYHIISAMVQKENGNLVDCINSLKSALPATGAMKESDLLLSPNMKVNLYLELVEAYQQNNQLNEASNVLEIAFEEFKGTSEEGKIIIARANMLIYEGKITEGIECLQKIQPLENYYPLAKQTMGNVYLINKKDREMFAQCYKDLVENCPNAATYSLLGDAYMSIQEANQAIQAYELALKTNQKDVKLIRKLGTALTKTHYFSKAINYYKEAVKNEGNLDLIYDLAELYFKLGQLDNAERVLVSELENEKNESLDQNNLIAKAKLLRLLAKVRDKSGNLTESLSALKAAKENYSTVDKRIFAQSAEHKDTLAAIYSDMAILLTRLRDFNGAIRCYKESLTAKPGDSKILVAMCRLYMQINDLDECQATSKRLLAAEPDSEPAVIMLADLAFRKVDFETAAYHYKQLLNKKPMYWTALARMIEVTRRKGNLDEVIPFLETAESCLLQPTQDAGYSYCKGLYERYSERPEVALHHFNRARRHNEWGQKALLNMIEICLNPENETLRSEAFTDEMDKEEVQDSREMALRTAHRLLSELHAHPGSYDAFNHRLLNNFWLLATNQKSNIEKAQQDLALMVIPDIYKDHVGIALATATGYVLQKQSQKAKNQLKRIIKNEWTYEDAEYLEKAWLLLTDIYIQAGKVDVPVDLIQRVLQHNKSCYKAYDYAGLIAEKEQLHKDAAVQYEKAWRYCGQTNPAIGYKLAFNYLKGKRYADAIEVCYAILKLYPDYPRIQKEILEKAKTNLRT</sequence>
<keyword evidence="2" id="KW-0677">Repeat</keyword>
<dbReference type="SMART" id="SM00028">
    <property type="entry name" value="TPR"/>
    <property type="match status" value="11"/>
</dbReference>
<dbReference type="InterPro" id="IPR056832">
    <property type="entry name" value="ARM_TT21_2nd"/>
</dbReference>
<evidence type="ECO:0000256" key="1">
    <source>
        <dbReference type="ARBA" id="ARBA00010935"/>
    </source>
</evidence>
<gene>
    <name evidence="10" type="ORF">RUM44_008967</name>
</gene>
<dbReference type="PROSITE" id="PS50005">
    <property type="entry name" value="TPR"/>
    <property type="match status" value="3"/>
</dbReference>
<feature type="domain" description="Tetratricopeptide repeat protein 21A/21B second ARM" evidence="5">
    <location>
        <begin position="272"/>
        <end position="540"/>
    </location>
</feature>